<protein>
    <submittedName>
        <fullName evidence="3">Glutamate-ammonia-ligase adenylyltransferase</fullName>
    </submittedName>
</protein>
<dbReference type="InterPro" id="IPR023057">
    <property type="entry name" value="GlnE"/>
</dbReference>
<keyword evidence="3" id="KW-0548">Nucleotidyltransferase</keyword>
<keyword evidence="1 3" id="KW-0808">Transferase</keyword>
<dbReference type="SUPFAM" id="SSF81593">
    <property type="entry name" value="Nucleotidyltransferase substrate binding subunit/domain"/>
    <property type="match status" value="1"/>
</dbReference>
<dbReference type="Gene3D" id="1.20.120.330">
    <property type="entry name" value="Nucleotidyltransferases domain 2"/>
    <property type="match status" value="1"/>
</dbReference>
<dbReference type="GO" id="GO:0008882">
    <property type="term" value="F:[glutamate-ammonia-ligase] adenylyltransferase activity"/>
    <property type="evidence" value="ECO:0007669"/>
    <property type="project" value="InterPro"/>
</dbReference>
<proteinExistence type="predicted"/>
<comment type="caution">
    <text evidence="3">The sequence shown here is derived from an EMBL/GenBank/DDBJ whole genome shotgun (WGS) entry which is preliminary data.</text>
</comment>
<dbReference type="PANTHER" id="PTHR30621">
    <property type="entry name" value="GLUTAMINE SYNTHETASE ADENYLYLTRANSFERASE"/>
    <property type="match status" value="1"/>
</dbReference>
<dbReference type="InterPro" id="IPR013546">
    <property type="entry name" value="PII_UdlTrfase/GS_AdlTrfase"/>
</dbReference>
<feature type="domain" description="PII-uridylyltransferase/Glutamine-synthetase adenylyltransferase" evidence="2">
    <location>
        <begin position="4"/>
        <end position="69"/>
    </location>
</feature>
<dbReference type="EMBL" id="AUZX01013571">
    <property type="protein sequence ID" value="EQD35233.1"/>
    <property type="molecule type" value="Genomic_DNA"/>
</dbReference>
<evidence type="ECO:0000313" key="3">
    <source>
        <dbReference type="EMBL" id="EQD35233.1"/>
    </source>
</evidence>
<organism evidence="3">
    <name type="scientific">mine drainage metagenome</name>
    <dbReference type="NCBI Taxonomy" id="410659"/>
    <lineage>
        <taxon>unclassified sequences</taxon>
        <taxon>metagenomes</taxon>
        <taxon>ecological metagenomes</taxon>
    </lineage>
</organism>
<sequence length="99" mass="10783">MPAGVADIEFLAQYWALTWARQYAPVAVFSDTIRQLESVASANLVPQSTVDALSGAYRAYRACRHHLALEGGPERVAAELFTAERAAVGAIWRETFEGA</sequence>
<name>T0YQ50_9ZZZZ</name>
<evidence type="ECO:0000259" key="2">
    <source>
        <dbReference type="Pfam" id="PF08335"/>
    </source>
</evidence>
<gene>
    <name evidence="3" type="ORF">B1A_18395</name>
</gene>
<dbReference type="PANTHER" id="PTHR30621:SF0">
    <property type="entry name" value="BIFUNCTIONAL GLUTAMINE SYNTHETASE ADENYLYLTRANSFERASE_ADENYLYL-REMOVING ENZYME"/>
    <property type="match status" value="1"/>
</dbReference>
<dbReference type="GO" id="GO:0016874">
    <property type="term" value="F:ligase activity"/>
    <property type="evidence" value="ECO:0007669"/>
    <property type="project" value="UniProtKB-KW"/>
</dbReference>
<evidence type="ECO:0000256" key="1">
    <source>
        <dbReference type="ARBA" id="ARBA00022679"/>
    </source>
</evidence>
<dbReference type="Pfam" id="PF08335">
    <property type="entry name" value="GlnD_UR_UTase"/>
    <property type="match status" value="1"/>
</dbReference>
<dbReference type="GO" id="GO:0005829">
    <property type="term" value="C:cytosol"/>
    <property type="evidence" value="ECO:0007669"/>
    <property type="project" value="TreeGrafter"/>
</dbReference>
<dbReference type="GO" id="GO:0000820">
    <property type="term" value="P:regulation of glutamine family amino acid metabolic process"/>
    <property type="evidence" value="ECO:0007669"/>
    <property type="project" value="TreeGrafter"/>
</dbReference>
<dbReference type="AlphaFoldDB" id="T0YQ50"/>
<reference evidence="3" key="1">
    <citation type="submission" date="2013-08" db="EMBL/GenBank/DDBJ databases">
        <authorList>
            <person name="Mendez C."/>
            <person name="Richter M."/>
            <person name="Ferrer M."/>
            <person name="Sanchez J."/>
        </authorList>
    </citation>
    <scope>NUCLEOTIDE SEQUENCE</scope>
</reference>
<accession>T0YQ50</accession>
<reference evidence="3" key="2">
    <citation type="journal article" date="2014" name="ISME J.">
        <title>Microbial stratification in low pH oxic and suboxic macroscopic growths along an acid mine drainage.</title>
        <authorList>
            <person name="Mendez-Garcia C."/>
            <person name="Mesa V."/>
            <person name="Sprenger R.R."/>
            <person name="Richter M."/>
            <person name="Diez M.S."/>
            <person name="Solano J."/>
            <person name="Bargiela R."/>
            <person name="Golyshina O.V."/>
            <person name="Manteca A."/>
            <person name="Ramos J.L."/>
            <person name="Gallego J.R."/>
            <person name="Llorente I."/>
            <person name="Martins Dos Santos V.A."/>
            <person name="Jensen O.N."/>
            <person name="Pelaez A.I."/>
            <person name="Sanchez J."/>
            <person name="Ferrer M."/>
        </authorList>
    </citation>
    <scope>NUCLEOTIDE SEQUENCE</scope>
</reference>
<keyword evidence="3" id="KW-0436">Ligase</keyword>